<dbReference type="AlphaFoldDB" id="A0A4R1MSG2"/>
<comment type="caution">
    <text evidence="1">The sequence shown here is derived from an EMBL/GenBank/DDBJ whole genome shotgun (WGS) entry which is preliminary data.</text>
</comment>
<dbReference type="EMBL" id="SMGQ01000013">
    <property type="protein sequence ID" value="TCK92863.1"/>
    <property type="molecule type" value="Genomic_DNA"/>
</dbReference>
<name>A0A4R1MSG2_9FIRM</name>
<dbReference type="OrthoDB" id="2084029at2"/>
<proteinExistence type="predicted"/>
<dbReference type="Proteomes" id="UP000294545">
    <property type="component" value="Unassembled WGS sequence"/>
</dbReference>
<organism evidence="1 2">
    <name type="scientific">Natranaerovirga hydrolytica</name>
    <dbReference type="NCBI Taxonomy" id="680378"/>
    <lineage>
        <taxon>Bacteria</taxon>
        <taxon>Bacillati</taxon>
        <taxon>Bacillota</taxon>
        <taxon>Clostridia</taxon>
        <taxon>Lachnospirales</taxon>
        <taxon>Natranaerovirgaceae</taxon>
        <taxon>Natranaerovirga</taxon>
    </lineage>
</organism>
<dbReference type="RefSeq" id="WP_132282718.1">
    <property type="nucleotide sequence ID" value="NZ_SMGQ01000013.1"/>
</dbReference>
<evidence type="ECO:0000313" key="1">
    <source>
        <dbReference type="EMBL" id="TCK92863.1"/>
    </source>
</evidence>
<sequence>MEEEKKVEDIVKMMTGQLDTSDIINEIVNSINKITKEKFLDNINSVVSSYKEKSIQQSNKEINLLNAMKEFVPTEKKQEIDKFTNLFSEYKALTGMIQDFQNVSMNTQQNPEDKGKVNNKEIMKTELIEEENTIYEIDKECQGRVNTTNNGTGSMLPLLLILFLGIK</sequence>
<gene>
    <name evidence="1" type="ORF">EDC19_2019</name>
</gene>
<reference evidence="1 2" key="1">
    <citation type="submission" date="2019-03" db="EMBL/GenBank/DDBJ databases">
        <title>Genomic Encyclopedia of Type Strains, Phase IV (KMG-IV): sequencing the most valuable type-strain genomes for metagenomic binning, comparative biology and taxonomic classification.</title>
        <authorList>
            <person name="Goeker M."/>
        </authorList>
    </citation>
    <scope>NUCLEOTIDE SEQUENCE [LARGE SCALE GENOMIC DNA]</scope>
    <source>
        <strain evidence="1 2">DSM 24176</strain>
    </source>
</reference>
<evidence type="ECO:0000313" key="2">
    <source>
        <dbReference type="Proteomes" id="UP000294545"/>
    </source>
</evidence>
<keyword evidence="2" id="KW-1185">Reference proteome</keyword>
<accession>A0A4R1MSG2</accession>
<protein>
    <submittedName>
        <fullName evidence="1">Uncharacterized protein</fullName>
    </submittedName>
</protein>